<accession>G0J7N4</accession>
<feature type="transmembrane region" description="Helical" evidence="1">
    <location>
        <begin position="75"/>
        <end position="92"/>
    </location>
</feature>
<dbReference type="Proteomes" id="UP000001635">
    <property type="component" value="Chromosome"/>
</dbReference>
<keyword evidence="1" id="KW-0812">Transmembrane</keyword>
<name>G0J7N4_CYCMS</name>
<keyword evidence="3" id="KW-1185">Reference proteome</keyword>
<sequence>MKKVLISTLLGSIALIGLIFLMSVFDKALWNELVEDGFFHITYALILIVPFLAVLFFVILIFVKLVQKVNPKVPLTLVPFLITVVGLSIGSIGEPYLLEFKTHAYFVIAGIIVTLCSMPILKVVKP</sequence>
<proteinExistence type="predicted"/>
<reference evidence="3" key="1">
    <citation type="submission" date="2011-07" db="EMBL/GenBank/DDBJ databases">
        <title>The complete genome of Cyclobacterium marinum DSM 745.</title>
        <authorList>
            <person name="Lucas S."/>
            <person name="Han J."/>
            <person name="Lapidus A."/>
            <person name="Bruce D."/>
            <person name="Goodwin L."/>
            <person name="Pitluck S."/>
            <person name="Peters L."/>
            <person name="Kyrpides N."/>
            <person name="Mavromatis K."/>
            <person name="Ivanova N."/>
            <person name="Ovchinnikova G."/>
            <person name="Chertkov O."/>
            <person name="Detter J.C."/>
            <person name="Tapia R."/>
            <person name="Han C."/>
            <person name="Land M."/>
            <person name="Hauser L."/>
            <person name="Markowitz V."/>
            <person name="Cheng J.-F."/>
            <person name="Hugenholtz P."/>
            <person name="Woyke T."/>
            <person name="Wu D."/>
            <person name="Tindall B."/>
            <person name="Schuetze A."/>
            <person name="Brambilla E."/>
            <person name="Klenk H.-P."/>
            <person name="Eisen J.A."/>
        </authorList>
    </citation>
    <scope>NUCLEOTIDE SEQUENCE [LARGE SCALE GENOMIC DNA]</scope>
    <source>
        <strain evidence="3">ATCC 25205 / DSM 745 / LMG 13164 / NCIMB 1802</strain>
    </source>
</reference>
<evidence type="ECO:0000256" key="1">
    <source>
        <dbReference type="SAM" id="Phobius"/>
    </source>
</evidence>
<feature type="transmembrane region" description="Helical" evidence="1">
    <location>
        <begin position="104"/>
        <end position="124"/>
    </location>
</feature>
<feature type="transmembrane region" description="Helical" evidence="1">
    <location>
        <begin position="5"/>
        <end position="25"/>
    </location>
</feature>
<feature type="transmembrane region" description="Helical" evidence="1">
    <location>
        <begin position="37"/>
        <end position="63"/>
    </location>
</feature>
<evidence type="ECO:0000313" key="3">
    <source>
        <dbReference type="Proteomes" id="UP000001635"/>
    </source>
</evidence>
<dbReference type="HOGENOM" id="CLU_1977855_0_0_10"/>
<keyword evidence="1" id="KW-0472">Membrane</keyword>
<organism evidence="2 3">
    <name type="scientific">Cyclobacterium marinum (strain ATCC 25205 / DSM 745 / LMG 13164 / NCIMB 1802)</name>
    <name type="common">Flectobacillus marinus</name>
    <dbReference type="NCBI Taxonomy" id="880070"/>
    <lineage>
        <taxon>Bacteria</taxon>
        <taxon>Pseudomonadati</taxon>
        <taxon>Bacteroidota</taxon>
        <taxon>Cytophagia</taxon>
        <taxon>Cytophagales</taxon>
        <taxon>Cyclobacteriaceae</taxon>
        <taxon>Cyclobacterium</taxon>
    </lineage>
</organism>
<gene>
    <name evidence="2" type="ordered locus">Cycma_3260</name>
</gene>
<protein>
    <submittedName>
        <fullName evidence="2">Uncharacterized protein</fullName>
    </submittedName>
</protein>
<dbReference type="AlphaFoldDB" id="G0J7N4"/>
<dbReference type="EMBL" id="CP002955">
    <property type="protein sequence ID" value="AEL26987.1"/>
    <property type="molecule type" value="Genomic_DNA"/>
</dbReference>
<dbReference type="KEGG" id="cmr:Cycma_3260"/>
<dbReference type="RefSeq" id="WP_014021277.1">
    <property type="nucleotide sequence ID" value="NC_015914.1"/>
</dbReference>
<evidence type="ECO:0000313" key="2">
    <source>
        <dbReference type="EMBL" id="AEL26987.1"/>
    </source>
</evidence>
<keyword evidence="1" id="KW-1133">Transmembrane helix</keyword>